<dbReference type="Proteomes" id="UP001141434">
    <property type="component" value="Unassembled WGS sequence"/>
</dbReference>
<proteinExistence type="predicted"/>
<dbReference type="OrthoDB" id="4368774at2759"/>
<dbReference type="AlphaFoldDB" id="A0A9W9KKQ7"/>
<keyword evidence="2" id="KW-1185">Reference proteome</keyword>
<organism evidence="1 2">
    <name type="scientific">Penicillium alfredii</name>
    <dbReference type="NCBI Taxonomy" id="1506179"/>
    <lineage>
        <taxon>Eukaryota</taxon>
        <taxon>Fungi</taxon>
        <taxon>Dikarya</taxon>
        <taxon>Ascomycota</taxon>
        <taxon>Pezizomycotina</taxon>
        <taxon>Eurotiomycetes</taxon>
        <taxon>Eurotiomycetidae</taxon>
        <taxon>Eurotiales</taxon>
        <taxon>Aspergillaceae</taxon>
        <taxon>Penicillium</taxon>
    </lineage>
</organism>
<gene>
    <name evidence="1" type="ORF">NUU61_001596</name>
</gene>
<dbReference type="RefSeq" id="XP_056515107.1">
    <property type="nucleotide sequence ID" value="XM_056652178.1"/>
</dbReference>
<comment type="caution">
    <text evidence="1">The sequence shown here is derived from an EMBL/GenBank/DDBJ whole genome shotgun (WGS) entry which is preliminary data.</text>
</comment>
<dbReference type="GeneID" id="81391346"/>
<evidence type="ECO:0000313" key="1">
    <source>
        <dbReference type="EMBL" id="KAJ5110339.1"/>
    </source>
</evidence>
<name>A0A9W9KKQ7_9EURO</name>
<dbReference type="EMBL" id="JAPMSZ010000003">
    <property type="protein sequence ID" value="KAJ5110339.1"/>
    <property type="molecule type" value="Genomic_DNA"/>
</dbReference>
<sequence length="350" mass="40448">MFGKVEDTSKSEKAIIRTSSSSGFVATEISSSAPEQSNGYRRKPMKWRRKLSHPTTTEDERWISRLRGFCDRIYPWTKSVTEAPYTQSSYPLTGCWAWNWIPSQLQADNPDVVAGTLSQQSSNIFQRIPFDEFVCEASGRSSDMIESFRWQYHALSWRLYRWCVGRQDNKKRLTEVRQSIQKIPADPFILDTIEITSHGAEKERYSSPKLEQLSGLIIQPLQTVLGHSKSANGVQLRILEIRFRRQYHSLDTNWDLPLETKDNELLQKVAQTEIPAMAESLSRDDHVLYRQLELNALSRTYLKPNQVRHDLNSRWNRLCRLVEECIAAGAGIDMKIGHLAQVVWYLTPLN</sequence>
<reference evidence="1" key="2">
    <citation type="journal article" date="2023" name="IMA Fungus">
        <title>Comparative genomic study of the Penicillium genus elucidates a diverse pangenome and 15 lateral gene transfer events.</title>
        <authorList>
            <person name="Petersen C."/>
            <person name="Sorensen T."/>
            <person name="Nielsen M.R."/>
            <person name="Sondergaard T.E."/>
            <person name="Sorensen J.L."/>
            <person name="Fitzpatrick D.A."/>
            <person name="Frisvad J.C."/>
            <person name="Nielsen K.L."/>
        </authorList>
    </citation>
    <scope>NUCLEOTIDE SEQUENCE</scope>
    <source>
        <strain evidence="1">IBT 34128</strain>
    </source>
</reference>
<accession>A0A9W9KKQ7</accession>
<evidence type="ECO:0000313" key="2">
    <source>
        <dbReference type="Proteomes" id="UP001141434"/>
    </source>
</evidence>
<reference evidence="1" key="1">
    <citation type="submission" date="2022-11" db="EMBL/GenBank/DDBJ databases">
        <authorList>
            <person name="Petersen C."/>
        </authorList>
    </citation>
    <scope>NUCLEOTIDE SEQUENCE</scope>
    <source>
        <strain evidence="1">IBT 34128</strain>
    </source>
</reference>
<protein>
    <submittedName>
        <fullName evidence="1">Uncharacterized protein</fullName>
    </submittedName>
</protein>